<proteinExistence type="inferred from homology"/>
<evidence type="ECO:0000256" key="2">
    <source>
        <dbReference type="ARBA" id="ARBA00022670"/>
    </source>
</evidence>
<accession>A0AAD8Y9U4</accession>
<dbReference type="EMBL" id="JATAAI010000011">
    <property type="protein sequence ID" value="KAK1742476.1"/>
    <property type="molecule type" value="Genomic_DNA"/>
</dbReference>
<dbReference type="Proteomes" id="UP001224775">
    <property type="component" value="Unassembled WGS sequence"/>
</dbReference>
<dbReference type="GO" id="GO:0016579">
    <property type="term" value="P:protein deubiquitination"/>
    <property type="evidence" value="ECO:0007669"/>
    <property type="project" value="TreeGrafter"/>
</dbReference>
<dbReference type="PROSITE" id="PS51858">
    <property type="entry name" value="PPPDE"/>
    <property type="match status" value="1"/>
</dbReference>
<dbReference type="SMART" id="SM01179">
    <property type="entry name" value="DUF862"/>
    <property type="match status" value="1"/>
</dbReference>
<organism evidence="6 7">
    <name type="scientific">Skeletonema marinoi</name>
    <dbReference type="NCBI Taxonomy" id="267567"/>
    <lineage>
        <taxon>Eukaryota</taxon>
        <taxon>Sar</taxon>
        <taxon>Stramenopiles</taxon>
        <taxon>Ochrophyta</taxon>
        <taxon>Bacillariophyta</taxon>
        <taxon>Coscinodiscophyceae</taxon>
        <taxon>Thalassiosirophycidae</taxon>
        <taxon>Thalassiosirales</taxon>
        <taxon>Skeletonemataceae</taxon>
        <taxon>Skeletonema</taxon>
        <taxon>Skeletonema marinoi-dohrnii complex</taxon>
    </lineage>
</organism>
<feature type="compositionally biased region" description="Polar residues" evidence="4">
    <location>
        <begin position="270"/>
        <end position="294"/>
    </location>
</feature>
<dbReference type="GO" id="GO:0101005">
    <property type="term" value="F:deubiquitinase activity"/>
    <property type="evidence" value="ECO:0007669"/>
    <property type="project" value="TreeGrafter"/>
</dbReference>
<evidence type="ECO:0000313" key="6">
    <source>
        <dbReference type="EMBL" id="KAK1742476.1"/>
    </source>
</evidence>
<feature type="compositionally biased region" description="Low complexity" evidence="4">
    <location>
        <begin position="71"/>
        <end position="83"/>
    </location>
</feature>
<feature type="region of interest" description="Disordered" evidence="4">
    <location>
        <begin position="237"/>
        <end position="294"/>
    </location>
</feature>
<evidence type="ECO:0000256" key="4">
    <source>
        <dbReference type="SAM" id="MobiDB-lite"/>
    </source>
</evidence>
<comment type="similarity">
    <text evidence="1">Belongs to the DeSI family.</text>
</comment>
<feature type="region of interest" description="Disordered" evidence="4">
    <location>
        <begin position="55"/>
        <end position="111"/>
    </location>
</feature>
<feature type="region of interest" description="Disordered" evidence="4">
    <location>
        <begin position="177"/>
        <end position="210"/>
    </location>
</feature>
<name>A0AAD8Y9U4_9STRA</name>
<keyword evidence="7" id="KW-1185">Reference proteome</keyword>
<protein>
    <submittedName>
        <fullName evidence="6">PPPDE peptidase domain-containing protein</fullName>
    </submittedName>
</protein>
<reference evidence="6" key="1">
    <citation type="submission" date="2023-06" db="EMBL/GenBank/DDBJ databases">
        <title>Survivors Of The Sea: Transcriptome response of Skeletonema marinoi to long-term dormancy.</title>
        <authorList>
            <person name="Pinder M.I.M."/>
            <person name="Kourtchenko O."/>
            <person name="Robertson E.K."/>
            <person name="Larsson T."/>
            <person name="Maumus F."/>
            <person name="Osuna-Cruz C.M."/>
            <person name="Vancaester E."/>
            <person name="Stenow R."/>
            <person name="Vandepoele K."/>
            <person name="Ploug H."/>
            <person name="Bruchert V."/>
            <person name="Godhe A."/>
            <person name="Topel M."/>
        </authorList>
    </citation>
    <scope>NUCLEOTIDE SEQUENCE</scope>
    <source>
        <strain evidence="6">R05AC</strain>
    </source>
</reference>
<gene>
    <name evidence="6" type="ORF">QTG54_007041</name>
</gene>
<keyword evidence="3" id="KW-0378">Hydrolase</keyword>
<dbReference type="InterPro" id="IPR042266">
    <property type="entry name" value="PPPDE_sf"/>
</dbReference>
<dbReference type="AlphaFoldDB" id="A0AAD8Y9U4"/>
<evidence type="ECO:0000259" key="5">
    <source>
        <dbReference type="PROSITE" id="PS51858"/>
    </source>
</evidence>
<dbReference type="PANTHER" id="PTHR12378:SF80">
    <property type="entry name" value="IP06716P-RELATED"/>
    <property type="match status" value="1"/>
</dbReference>
<feature type="domain" description="PPPDE" evidence="5">
    <location>
        <begin position="399"/>
        <end position="608"/>
    </location>
</feature>
<dbReference type="GO" id="GO:0006508">
    <property type="term" value="P:proteolysis"/>
    <property type="evidence" value="ECO:0007669"/>
    <property type="project" value="UniProtKB-KW"/>
</dbReference>
<sequence>MDELNHQSVTSTVADEVIALRESISESESCSGAKLVITIDGSDDVTSAKLVITIDDSDDGDDNNQKTTIATDDPCSDTTTTSHSGDDPLLLKTGITSSSRDEETGSIITSDVDGSKCNSMAPMIGYATISSTTTVDERNNYDGELQEGLNEADSLPITPPPTVKSTSAMETETILTTITAPSSSSSSSSEEKDSKQNIELQNSPTVERPNAAATYMKEKVLEDNGKLNDRLKKRWEKRKQERRAEATKQGVQTPTSSPDKKHSTPRHQQRSNFESTIGSSNSDILSKYKSGSSSPEIYPDVVSFGLEDEEGVTANSSPTRTMPTYRKCLSDFGPHTYSSPPRRIGILQADGIVYDDALLLRLARQSRPGQHRRRASATIKGDDVVDPMTGDELPVFQTNEVKIHVYDLLTQDCAVEMPFLNCNFPLGRCFKAVNDGCNYLGTGAYHVGVEVNGVEYAYGGNNIPGMSGIFTCIPKESPGYELRDTIELGKVHTTKKIWIRIPKVTALSPLSQRVSAAFAKLTEESDTERKNASEASQNAYTYREIETFAEGHIVVHDMAKEYLGYHYDLLRKNCCTFAHDACLRLGVDEEDIPSWFRNAALVGAQAEDTLVNVDNTVKNVFKCNEESVCLEAEDCSAGFEVIAKMDDLGGSTLTSLKIIESSPEHHRLRKTLCAGIPIGQIDPEIAMRETASWT</sequence>
<evidence type="ECO:0000256" key="1">
    <source>
        <dbReference type="ARBA" id="ARBA00008140"/>
    </source>
</evidence>
<dbReference type="InterPro" id="IPR008580">
    <property type="entry name" value="PPPDE_dom"/>
</dbReference>
<keyword evidence="2" id="KW-0645">Protease</keyword>
<dbReference type="Gene3D" id="3.90.1720.30">
    <property type="entry name" value="PPPDE domains"/>
    <property type="match status" value="1"/>
</dbReference>
<comment type="caution">
    <text evidence="6">The sequence shown here is derived from an EMBL/GenBank/DDBJ whole genome shotgun (WGS) entry which is preliminary data.</text>
</comment>
<evidence type="ECO:0000256" key="3">
    <source>
        <dbReference type="ARBA" id="ARBA00022801"/>
    </source>
</evidence>
<dbReference type="Pfam" id="PF05903">
    <property type="entry name" value="Peptidase_C97"/>
    <property type="match status" value="1"/>
</dbReference>
<evidence type="ECO:0000313" key="7">
    <source>
        <dbReference type="Proteomes" id="UP001224775"/>
    </source>
</evidence>
<dbReference type="PANTHER" id="PTHR12378">
    <property type="entry name" value="DESUMOYLATING ISOPEPTIDASE"/>
    <property type="match status" value="1"/>
</dbReference>